<evidence type="ECO:0000313" key="1">
    <source>
        <dbReference type="EMBL" id="OQP63189.1"/>
    </source>
</evidence>
<dbReference type="Proteomes" id="UP000192796">
    <property type="component" value="Unassembled WGS sequence"/>
</dbReference>
<evidence type="ECO:0000313" key="2">
    <source>
        <dbReference type="Proteomes" id="UP000192796"/>
    </source>
</evidence>
<organism evidence="1 2">
    <name type="scientific">Niastella vici</name>
    <dbReference type="NCBI Taxonomy" id="1703345"/>
    <lineage>
        <taxon>Bacteria</taxon>
        <taxon>Pseudomonadati</taxon>
        <taxon>Bacteroidota</taxon>
        <taxon>Chitinophagia</taxon>
        <taxon>Chitinophagales</taxon>
        <taxon>Chitinophagaceae</taxon>
        <taxon>Niastella</taxon>
    </lineage>
</organism>
<protein>
    <submittedName>
        <fullName evidence="1">Uncharacterized protein</fullName>
    </submittedName>
</protein>
<proteinExistence type="predicted"/>
<comment type="caution">
    <text evidence="1">The sequence shown here is derived from an EMBL/GenBank/DDBJ whole genome shotgun (WGS) entry which is preliminary data.</text>
</comment>
<dbReference type="AlphaFoldDB" id="A0A1V9FXU5"/>
<reference evidence="1 2" key="1">
    <citation type="submission" date="2016-03" db="EMBL/GenBank/DDBJ databases">
        <title>Niastella vici sp. nov., isolated from farmland soil.</title>
        <authorList>
            <person name="Chen L."/>
            <person name="Wang D."/>
            <person name="Yang S."/>
            <person name="Wang G."/>
        </authorList>
    </citation>
    <scope>NUCLEOTIDE SEQUENCE [LARGE SCALE GENOMIC DNA]</scope>
    <source>
        <strain evidence="1 2">DJ57</strain>
    </source>
</reference>
<sequence>MRIGGKHFKRMEDQGLPNCIVQCIMVAQWVVAGRLETLNGGMFKGIRSAILERKFQTKKCWWFFYLNMARSITRKIIRALCRLAEGSCVINDRC</sequence>
<name>A0A1V9FXU5_9BACT</name>
<accession>A0A1V9FXU5</accession>
<gene>
    <name evidence="1" type="ORF">A3860_25195</name>
</gene>
<dbReference type="EMBL" id="LVYD01000046">
    <property type="protein sequence ID" value="OQP63189.1"/>
    <property type="molecule type" value="Genomic_DNA"/>
</dbReference>
<keyword evidence="2" id="KW-1185">Reference proteome</keyword>